<reference evidence="3" key="1">
    <citation type="journal article" date="2016" name="Genome Announc.">
        <title>Draft genomes of two strains of Paenibacillus glucanolyticus with capability to degrade lignocellulose.</title>
        <authorList>
            <person name="Mathews S.L."/>
            <person name="Pawlak J."/>
            <person name="Grunden A.M."/>
        </authorList>
    </citation>
    <scope>NUCLEOTIDE SEQUENCE [LARGE SCALE GENOMIC DNA]</scope>
    <source>
        <strain evidence="3">SLM1</strain>
    </source>
</reference>
<evidence type="ECO:0000313" key="3">
    <source>
        <dbReference type="EMBL" id="KZS45718.1"/>
    </source>
</evidence>
<feature type="transmembrane region" description="Helical" evidence="2">
    <location>
        <begin position="53"/>
        <end position="74"/>
    </location>
</feature>
<dbReference type="GeneID" id="97552955"/>
<evidence type="ECO:0000256" key="2">
    <source>
        <dbReference type="SAM" id="Phobius"/>
    </source>
</evidence>
<name>A0A163HYS0_9BACL</name>
<keyword evidence="2" id="KW-0472">Membrane</keyword>
<organism evidence="3 4">
    <name type="scientific">Paenibacillus glucanolyticus</name>
    <dbReference type="NCBI Taxonomy" id="59843"/>
    <lineage>
        <taxon>Bacteria</taxon>
        <taxon>Bacillati</taxon>
        <taxon>Bacillota</taxon>
        <taxon>Bacilli</taxon>
        <taxon>Bacillales</taxon>
        <taxon>Paenibacillaceae</taxon>
        <taxon>Paenibacillus</taxon>
    </lineage>
</organism>
<gene>
    <name evidence="3" type="ORF">AWU65_07225</name>
</gene>
<protein>
    <submittedName>
        <fullName evidence="3">Uncharacterized protein</fullName>
    </submittedName>
</protein>
<keyword evidence="2" id="KW-0812">Transmembrane</keyword>
<keyword evidence="2" id="KW-1133">Transmembrane helix</keyword>
<evidence type="ECO:0000256" key="1">
    <source>
        <dbReference type="SAM" id="Coils"/>
    </source>
</evidence>
<feature type="coiled-coil region" evidence="1">
    <location>
        <begin position="73"/>
        <end position="124"/>
    </location>
</feature>
<dbReference type="Proteomes" id="UP000076796">
    <property type="component" value="Unassembled WGS sequence"/>
</dbReference>
<evidence type="ECO:0000313" key="4">
    <source>
        <dbReference type="Proteomes" id="UP000076796"/>
    </source>
</evidence>
<dbReference type="AlphaFoldDB" id="A0A163HYS0"/>
<accession>A0A163HYS0</accession>
<proteinExistence type="predicted"/>
<feature type="transmembrane region" description="Helical" evidence="2">
    <location>
        <begin position="21"/>
        <end position="41"/>
    </location>
</feature>
<dbReference type="OrthoDB" id="10012346at2"/>
<comment type="caution">
    <text evidence="3">The sequence shown here is derived from an EMBL/GenBank/DDBJ whole genome shotgun (WGS) entry which is preliminary data.</text>
</comment>
<dbReference type="EMBL" id="LWMH01000001">
    <property type="protein sequence ID" value="KZS45718.1"/>
    <property type="molecule type" value="Genomic_DNA"/>
</dbReference>
<sequence>MKNKEENLNKTPKGYINKLHFIYIIICLVIVILAILAYTIWDNEAAGVGLNNAATASSIVLAVVAIVMTIVDIAGQRKTVSDLKDTAETLEENLIQTNKSLETVATLENQLTETMESILKSQQELQHGISKIQHSFGSGEAIDKEKLVDQLELLKNKTVVMPSHVRVVNRQNDINEYKNRFEIRDRILLVLKTRKEFSITEILESPAVSSLGIKRSALKYELTRLVEQGIVQNNNGRYGLKRRT</sequence>
<dbReference type="RefSeq" id="WP_063477917.1">
    <property type="nucleotide sequence ID" value="NZ_CP147845.1"/>
</dbReference>
<keyword evidence="1" id="KW-0175">Coiled coil</keyword>
<keyword evidence="4" id="KW-1185">Reference proteome</keyword>